<evidence type="ECO:0000256" key="1">
    <source>
        <dbReference type="SAM" id="MobiDB-lite"/>
    </source>
</evidence>
<proteinExistence type="predicted"/>
<dbReference type="InterPro" id="IPR001434">
    <property type="entry name" value="OmcB-like_DUF11"/>
</dbReference>
<sequence>MDSYGKFTVYISPQTNDSSEIAKIDFVEINDNTNIDADLKLSEYADPTPLNGYAGENVSFYVRAVNDGPDASEANVVLKVSYNQDVIISSAGQVAGGTNFTCDITSGALSAGSFITCTRDTDFSASSTDQDFEFVVQPQSVGTLTQSAVIEGLTTNDPDTSNNTITSKTVNVADRKAGCPGVVMPTLDGTAVSAIDRFAGEDIAGYGSYYYHFTPTVEGKLDVIFDADQDFKKGDITIYDACNGNELAKDDKTVGDKVVTYDKIKANQLIIVKIYRDHPNAMSYDVDFNFTKVLPTPPNMGDVPNQTLNYGDSINLDLSTYVEMTNDDPILEYELTGTLPRGMSFDSATGIISGSASDVGTFDMSVRVRDKDGYSNSDNFTITVNIEVVENADALCYQDPPEYSGMMCMDMGMCKGGMGCKTTYNLKNDSNLAMDNVVVDMDETGMGGTFGSDCGVSPGGTCESKSNVDFGPVGMLGKATEYKFDDSIQPNDSGSAIWAKSMFSGSCFSGENLYGSYIQDNKLHRGKLKKCATVIAPPTNTDWKSGFNDFYLINPEDTRNIVGNYAVAGNTVTCLTKQQSGYGDGYECHGQNDYQFKTSNGQVNKYIDIDSDDRTWDSTSSYIVLPEATYDPEQGILWAGLFWQGRIVDETRFDMHYGLETTDGYKWVETGTHQINYHLSLTDAQVNRIKLKVDDGVYNDVTASKVFYYSSSDGRTYAAFSNVTDAVRSAALDKGKHTFTVANLTTNVGREATPGLFGGWSLVVIYAEDLNLGKPRNISIYNGFQRISDKVISIKGFRLPKSGDVTSQLTVFSGEGEYLYGYRAGRTREQDWMKISDNRYSDYVYMPGKSDGTEVGNKRNMFDAVMDGVLRDDVHDANNKRLYNAMQINNNGVDIDTYDVSEIMEGYRDKNKDINEVFIKLYSNNDYITTSMLAYSAELYIPKLCYDYTMDIDGYVLASKDNNISTPFGSFGKPLTTTAFMRSLEGDISLRDVSLTYEIEDIDQVKYTYPECSTEISENGKYDYTDGCPYTYGESAKGFNINIGEGKGSRKGDGGLIKPEESRYVSWKSNFQKANVDTKFKLWIDYTVDYGAGAVPLHQEFTEKDLCPSDNNGFLPKLGIFNVVDARKPYNIYNLYTQVTRRPFNLSVYFYDANDPTQLVDTNDMHFPVGVEAIRADNFIRDANTACEDEKSKLPGITTKFALFNGSPKAGIHYEADDVNISYRSVAMRVWYLTEPDGVGDTIVNNHNCTDTNMDGDLNSPKDIGCIQLYERDYKPNEQKCNTECRKSFAWTPNRSCYTCLRKYYGKKICSRDNFAIRPEAFVISILDSGESTDTTKPSNKLPTETKDPDHPNPAHAIAGYKYRFDINATSHTCRTVQVGMTTKEICDEPVGSYVQHFEPGSPIHRAKMWWHPNAISIDQAKANCVDTEEKNITINIFGGTNVNYAAHTSYVDSVPQIGEYRFEIFDENWTSADWSDDEMLHHTNSAYSQYYEGGDDCIGGDDGVLPAGNVNPNRQNGCKISSHHTNVDNGREYYYHDTRYYPYKFDLTSLTAQSGVSSSADRVYINTLSENDGNMSYNIQGIFKAVGKDGKATTNFVKGCYAEDVNLQLYQRYVYDAPEDGIKYPSYSITTYNKDKSVDRAYEKKQFDKLNTKSTTTIEPIEIFSDSSYFSKDMNGSMDIDLSLNFDRSYNLPLNPRLIHMKEFNVTLKSDPVGLMVDLKKEHKIEGGMDISRDISFQFARVKSSKPYYDGIVDSSVDTPISVVTYCNLGPITCNVLGINTDKGKTNEFDWYTNVDHNTTGGDGIITLVPNPSVADGATIDNSELAPISIDGTYGINEFVNVAAVVDTRPLEVDIDFDKPKTSDWLIYNPDANATPSPLYKVRFVSPNDGKWAGHGKTGNVVGGKVSEHKNRRLGW</sequence>
<dbReference type="Gene3D" id="2.60.40.10">
    <property type="entry name" value="Immunoglobulins"/>
    <property type="match status" value="1"/>
</dbReference>
<feature type="compositionally biased region" description="Polar residues" evidence="1">
    <location>
        <begin position="1331"/>
        <end position="1343"/>
    </location>
</feature>
<dbReference type="GO" id="GO:0005509">
    <property type="term" value="F:calcium ion binding"/>
    <property type="evidence" value="ECO:0007669"/>
    <property type="project" value="InterPro"/>
</dbReference>
<dbReference type="Pfam" id="PF05345">
    <property type="entry name" value="He_PIG"/>
    <property type="match status" value="1"/>
</dbReference>
<name>A0A1W1BP21_9ZZZZ</name>
<protein>
    <submittedName>
        <fullName evidence="3">Internalin, putative</fullName>
    </submittedName>
</protein>
<evidence type="ECO:0000313" key="3">
    <source>
        <dbReference type="EMBL" id="SFV55217.1"/>
    </source>
</evidence>
<accession>A0A1W1BP21</accession>
<feature type="region of interest" description="Disordered" evidence="1">
    <location>
        <begin position="1331"/>
        <end position="1353"/>
    </location>
</feature>
<dbReference type="EMBL" id="FPHC01000037">
    <property type="protein sequence ID" value="SFV55217.1"/>
    <property type="molecule type" value="Genomic_DNA"/>
</dbReference>
<dbReference type="InterPro" id="IPR013783">
    <property type="entry name" value="Ig-like_fold"/>
</dbReference>
<evidence type="ECO:0000259" key="2">
    <source>
        <dbReference type="Pfam" id="PF01345"/>
    </source>
</evidence>
<dbReference type="InterPro" id="IPR015919">
    <property type="entry name" value="Cadherin-like_sf"/>
</dbReference>
<organism evidence="3">
    <name type="scientific">hydrothermal vent metagenome</name>
    <dbReference type="NCBI Taxonomy" id="652676"/>
    <lineage>
        <taxon>unclassified sequences</taxon>
        <taxon>metagenomes</taxon>
        <taxon>ecological metagenomes</taxon>
    </lineage>
</organism>
<dbReference type="SUPFAM" id="SSF49313">
    <property type="entry name" value="Cadherin-like"/>
    <property type="match status" value="1"/>
</dbReference>
<dbReference type="GO" id="GO:0016020">
    <property type="term" value="C:membrane"/>
    <property type="evidence" value="ECO:0007669"/>
    <property type="project" value="InterPro"/>
</dbReference>
<reference evidence="3" key="1">
    <citation type="submission" date="2016-10" db="EMBL/GenBank/DDBJ databases">
        <authorList>
            <person name="de Groot N.N."/>
        </authorList>
    </citation>
    <scope>NUCLEOTIDE SEQUENCE</scope>
</reference>
<feature type="compositionally biased region" description="Basic and acidic residues" evidence="1">
    <location>
        <begin position="1344"/>
        <end position="1353"/>
    </location>
</feature>
<feature type="domain" description="DUF11" evidence="2">
    <location>
        <begin position="38"/>
        <end position="166"/>
    </location>
</feature>
<dbReference type="Pfam" id="PF01345">
    <property type="entry name" value="DUF11"/>
    <property type="match status" value="1"/>
</dbReference>
<gene>
    <name evidence="3" type="ORF">MNB_SV-6-1903</name>
</gene>